<dbReference type="PROSITE" id="PS50093">
    <property type="entry name" value="PKD"/>
    <property type="match status" value="1"/>
</dbReference>
<dbReference type="SMART" id="SM00089">
    <property type="entry name" value="PKD"/>
    <property type="match status" value="1"/>
</dbReference>
<dbReference type="Gene3D" id="2.60.40.10">
    <property type="entry name" value="Immunoglobulins"/>
    <property type="match status" value="10"/>
</dbReference>
<dbReference type="GO" id="GO:0030246">
    <property type="term" value="F:carbohydrate binding"/>
    <property type="evidence" value="ECO:0007669"/>
    <property type="project" value="InterPro"/>
</dbReference>
<reference evidence="5 6" key="1">
    <citation type="submission" date="2016-10" db="EMBL/GenBank/DDBJ databases">
        <authorList>
            <person name="de Groot N.N."/>
        </authorList>
    </citation>
    <scope>NUCLEOTIDE SEQUENCE [LARGE SCALE GENOMIC DNA]</scope>
    <source>
        <strain evidence="5 6">743A</strain>
    </source>
</reference>
<dbReference type="InterPro" id="IPR013783">
    <property type="entry name" value="Ig-like_fold"/>
</dbReference>
<evidence type="ECO:0000259" key="4">
    <source>
        <dbReference type="PROSITE" id="PS50853"/>
    </source>
</evidence>
<dbReference type="Pfam" id="PF18911">
    <property type="entry name" value="PKD_4"/>
    <property type="match status" value="1"/>
</dbReference>
<feature type="domain" description="Fibronectin type-III" evidence="4">
    <location>
        <begin position="2118"/>
        <end position="2213"/>
    </location>
</feature>
<dbReference type="SUPFAM" id="SSF49452">
    <property type="entry name" value="Starch-binding domain-like"/>
    <property type="match status" value="1"/>
</dbReference>
<feature type="domain" description="Fibronectin type-III" evidence="4">
    <location>
        <begin position="1834"/>
        <end position="1922"/>
    </location>
</feature>
<dbReference type="PANTHER" id="PTHR32305:SF15">
    <property type="entry name" value="PROTEIN RHSA-RELATED"/>
    <property type="match status" value="1"/>
</dbReference>
<gene>
    <name evidence="5" type="ORF">SAMN05661086_03297</name>
</gene>
<proteinExistence type="predicted"/>
<feature type="domain" description="Fibronectin type-III" evidence="4">
    <location>
        <begin position="1928"/>
        <end position="2014"/>
    </location>
</feature>
<dbReference type="Pfam" id="PF00041">
    <property type="entry name" value="fn3"/>
    <property type="match status" value="1"/>
</dbReference>
<feature type="domain" description="Fibronectin type-III" evidence="4">
    <location>
        <begin position="2513"/>
        <end position="2606"/>
    </location>
</feature>
<dbReference type="SUPFAM" id="SSF49299">
    <property type="entry name" value="PKD domain"/>
    <property type="match status" value="1"/>
</dbReference>
<dbReference type="SUPFAM" id="SSF69304">
    <property type="entry name" value="Tricorn protease N-terminal domain"/>
    <property type="match status" value="1"/>
</dbReference>
<dbReference type="NCBIfam" id="TIGR01643">
    <property type="entry name" value="YD_repeat_2x"/>
    <property type="match status" value="7"/>
</dbReference>
<dbReference type="InterPro" id="IPR036116">
    <property type="entry name" value="FN3_sf"/>
</dbReference>
<organism evidence="5 6">
    <name type="scientific">Anaeromicropila populeti</name>
    <dbReference type="NCBI Taxonomy" id="37658"/>
    <lineage>
        <taxon>Bacteria</taxon>
        <taxon>Bacillati</taxon>
        <taxon>Bacillota</taxon>
        <taxon>Clostridia</taxon>
        <taxon>Lachnospirales</taxon>
        <taxon>Lachnospiraceae</taxon>
        <taxon>Anaeromicropila</taxon>
    </lineage>
</organism>
<dbReference type="Pfam" id="PF25023">
    <property type="entry name" value="TEN_YD-shell"/>
    <property type="match status" value="2"/>
</dbReference>
<dbReference type="InterPro" id="IPR056823">
    <property type="entry name" value="TEN-like_YD-shell"/>
</dbReference>
<keyword evidence="1" id="KW-0677">Repeat</keyword>
<dbReference type="RefSeq" id="WP_092563265.1">
    <property type="nucleotide sequence ID" value="NZ_FOYZ01000016.1"/>
</dbReference>
<evidence type="ECO:0000256" key="1">
    <source>
        <dbReference type="ARBA" id="ARBA00022737"/>
    </source>
</evidence>
<feature type="chain" id="PRO_5011734110" evidence="2">
    <location>
        <begin position="27"/>
        <end position="4034"/>
    </location>
</feature>
<dbReference type="SUPFAM" id="SSF49265">
    <property type="entry name" value="Fibronectin type III"/>
    <property type="match status" value="3"/>
</dbReference>
<dbReference type="InterPro" id="IPR035986">
    <property type="entry name" value="PKD_dom_sf"/>
</dbReference>
<dbReference type="OrthoDB" id="9815752at2"/>
<dbReference type="PROSITE" id="PS50853">
    <property type="entry name" value="FN3"/>
    <property type="match status" value="5"/>
</dbReference>
<keyword evidence="2" id="KW-0732">Signal</keyword>
<feature type="domain" description="Fibronectin type-III" evidence="4">
    <location>
        <begin position="2313"/>
        <end position="2404"/>
    </location>
</feature>
<dbReference type="CDD" id="cd00063">
    <property type="entry name" value="FN3"/>
    <property type="match status" value="3"/>
</dbReference>
<dbReference type="Gene3D" id="2.180.10.10">
    <property type="entry name" value="RHS repeat-associated core"/>
    <property type="match status" value="2"/>
</dbReference>
<dbReference type="InterPro" id="IPR003961">
    <property type="entry name" value="FN3_dom"/>
</dbReference>
<dbReference type="InterPro" id="IPR006530">
    <property type="entry name" value="YD"/>
</dbReference>
<dbReference type="Proteomes" id="UP000199659">
    <property type="component" value="Unassembled WGS sequence"/>
</dbReference>
<feature type="domain" description="PKD" evidence="3">
    <location>
        <begin position="2806"/>
        <end position="2886"/>
    </location>
</feature>
<dbReference type="Gene3D" id="2.60.40.1120">
    <property type="entry name" value="Carboxypeptidase-like, regulatory domain"/>
    <property type="match status" value="1"/>
</dbReference>
<dbReference type="CDD" id="cd00146">
    <property type="entry name" value="PKD"/>
    <property type="match status" value="1"/>
</dbReference>
<feature type="signal peptide" evidence="2">
    <location>
        <begin position="1"/>
        <end position="26"/>
    </location>
</feature>
<dbReference type="InterPro" id="IPR050708">
    <property type="entry name" value="T6SS_VgrG/RHS"/>
</dbReference>
<evidence type="ECO:0000259" key="3">
    <source>
        <dbReference type="PROSITE" id="PS50093"/>
    </source>
</evidence>
<dbReference type="InterPro" id="IPR045351">
    <property type="entry name" value="DUF6531"/>
</dbReference>
<dbReference type="InterPro" id="IPR000601">
    <property type="entry name" value="PKD_dom"/>
</dbReference>
<keyword evidence="6" id="KW-1185">Reference proteome</keyword>
<dbReference type="SMART" id="SM00060">
    <property type="entry name" value="FN3"/>
    <property type="match status" value="6"/>
</dbReference>
<evidence type="ECO:0000313" key="5">
    <source>
        <dbReference type="EMBL" id="SFS02769.1"/>
    </source>
</evidence>
<dbReference type="STRING" id="37658.SAMN05661086_03297"/>
<dbReference type="InterPro" id="IPR022409">
    <property type="entry name" value="PKD/Chitinase_dom"/>
</dbReference>
<accession>A0A1I6LH38</accession>
<dbReference type="Pfam" id="PF20148">
    <property type="entry name" value="DUF6531"/>
    <property type="match status" value="1"/>
</dbReference>
<dbReference type="InterPro" id="IPR013784">
    <property type="entry name" value="Carb-bd-like_fold"/>
</dbReference>
<name>A0A1I6LH38_9FIRM</name>
<sequence>MKYIKNKRKIATRVLSFGMAFLMAFAQPLDYVGIKGSDKKYEEPMPAQARLFESTISQITLSCVKTTSKAVTLQWESVIDGAESDYTYSVYRNNELIIENITDLTYEDTVSTAGNYLYKVEAKDTEGAVVCTSNEVSAVVYEELKITSNLTLTENMEVGDVIITSGSKLDLQGYRLMVHGDVTVNSGTIVVNRGYLLCEGNFKTDTNGYLNLTNPSDKITIAGNLSFGSSSSVLSAGVMEIGGNAEFTYYYGGFYPYNTFETILNGTTAQTVKFVNERSYFNVLTLNNPEGILVDGMLYYKSINRNGTNITYLTYDEGTFGWTLTEDETITGDLVLKGGDLDLNGHSLTITGDLVQYQGKVSPNNGTLTVQGDCYLATRLTAGETKTYGDSLGILEMINENDHVVVEGNFCCRTLSVNNLTNGLLEVKGDIDILSNPKAFSPGENHKILLSGTTIQTVNILRALADQNYISNLEITNQAGVVFKTPIPITHSLKTNGNTLEGKVRLLYTTKPENNVINADVIVDVETSLRSDIEINGELTINSKLYLYGHSLIVNGNVTISGTLTPENGSFSCDNMTETVYGRLNMTSANDYICVNHNLELNGYLSGYEGILEVKGDVTQIGASSSGVGCYSNSKMILSGTALQTISFDSMNCKLNIVEIQNENEGVFFKTAVNIATLITNGNICKYNNGESVGWTLNQDEVYEGDLYLISGELNLNGHVLEVQGNLIQGGGTVNINGGTLHVTGDYRIQSKSGDTYSSSSGILDMEQEEDRVHIQGSFIMQSTKSHVTYLTNGKLEVEKDIQGYFESAGSHITIVCGADSQSVTGPILQNLQVTNTSEGGVTLSSTVVKGMVEDGGKPIGGSLEIRYTTSFANNEYHGSIKLTQSYELTGDLKIYGDLLLISSYFAISLVLNNYNLIVNGSITATNANFDIGKGKLYCYGNMSLGITYSSSGNRGLKMTESEAYVFVQGNLTYGTYSWGYLTNGILEIKGNFSPSTYKFVATESHKTILSGSEKQTVSFGYLYSTFNKLEIQNAKGVYFENEIRANELIDNGHPITSKSGGEESRLGWTLTQDETIEGDLYLIGGTLDLNGHKLSIKGTLIQSSGIVKINGGQLIVEEDYRIQRKISDTAYSGSYGVLVMQNANDYVEVRGDFYADGMKQSGLLTAGTFCAKGDFISGSIWGNSSFTPTESFLVRFNGTERQNINCSTNTTLLFQNVELENENVYFEKMYVAGKINDYGREVKGLIYPLTGFEAENNLLHGSLYVMSTVTLTQDLEVTGDLKVHSYLGLSGCSLTVNGSVEITSNMDFIKGRLYCKGNFSTTGYGGLYMGNAEDYLLVEGNTVFGGYQRYGGSRVVVLTNGVMELKGDFTQVYHNSSSDFQAANNHSVIFSGDGLQTITIASINSYFNKVVINKKYPNGIMAMQPIYCNQLIDNGYEITYAHNGMFGTKLEEDMVIGGDYHLVGGELDLNGHTLEIQGNFYQSAGTVLVNGGKLLVQGDYRIQEYTVDSENNKVFSDSKGILNMTKPEDYVLVQGDFVTESVKDHTAYLTNGILEVKGNFSEEASSGYNFNTSDQHKTIFSGDKLQTVYFYSSGRTASHFQNLEINNVSEEGVNFRSLVYVNGQASQINGRVSGSELYIASLNNLNGTVWRGSVVLYSNVKLTADYTIEGSLSAMYQADLNGFSLSVQNYIQSGGTLYINGGKLYCTNNFTYYGYFKMDHTADYVFVGNIFTSSTNYNQTGYLTDGVLEVQGDFMQTTSNGTAFVASGNHETILSGKPTSWGTYYVQMVSFKNTANHFNKLTLTRNVNDTYSFSADVHSLCNILNEEMQDAEAPSKVTGVLVNSISVNSVQLSWAAATDNEMVTGYIIYRNGTEVARTSVTYFKDMSLKPNTTYRYTIYAFDAKKNLSEPSEEVYAATLKDEESPTVPSGLEIQSATGSSITLVWSYAQDNTGVAGYEVFRDGAYYKTVTSNNVFKDTDVQKETSYEYQVRAFDTSGNYSELSTSVTGNILDPSINSTLPEDGQRIGGDAVTLQVLFQKAGTGNKVTFEYCGLDQVWYDIVQVPIGQQEYNDSFYYAKATWNIKYLASGNYTVRYTLYDIEGNTSVKEVIYEIDKSGPDTPSGVSASSDNGTVTVSWEDSASEDCVSYEIYRAEENAEEYHLIGTVTKQEGTSFLDRTCIVGQTYSYKIRGMDDFTQTGEFSEAVFATVAADLEAPSITAITPNGGKVSGWVDVCVVAQDNILVKSIDLYYVASDQPDFIKIGTIETSGKAYFKWDTTGIADGTYYIKAVATDISGNTAERSMGIFVLDNTGIAKIQIQEVTATSNNVLLKWADVEEDDFAYFMVEQKFGDVFTSVGTVSDTLGMYVQNLKANTEYTFRVVGYDKTGNRGTPSEEVAITTSADESVPVIKGIYPVSSYYKNKIQLGARVIDNCGCDRVVFSFSKDKVEWTELAAVEAQNGETDTTLYYDWDISQLDEGDIYVKFEAYDLAGNKNALINGEEIISLYKIDRTAPEPVSEFHVTGQDGYVALTWNSSTETDISSYHIYRKQSENGEYSLLKENCTSKNYYDTDVEYEGVYYYCISAVDIAGNEGARSEEVVATVQADGQAPAIRSFSPSNGTSVGENPSISILALDNSCLGSILLEYKGETEGSEGWNVIASSTVDGKSYLLKTTWMTEQLSDGLYDFRVKVTDKNGNQSDYVTYQYSLDTDASSAPEVILTPKDYCMELSWAKLEENDFAYFEIYRKVESEENYSCIKKGTGTSYDDWEVTPNISYSYKVCFYDSCRNCSESNVVEGIPLDNDVIKPVASIAENLSGIVGMELGFDGTASTDNVGIVKYKWDMGDGTILYGSQPVYTYDKDGVYSVTLTVEDEKGNQASASTSVTIYPAEDAGSAKVRVVDESNNPIPYAYFCIQLLGGETETYRADYSGYVKLSVESGTYKVAAYKQGYLPKEDLLTITPESHVKMSITLQSGDLVVGDLTWHRMEIQEMLEAGVDLSDPENYDSFSFSVTLTFAQQPLPVEYEFQVIGQTVNVIEDTSETDKPKEDKQTVIETLHVERVKKPSSNAGDGEEDVPILVYLHTSAGISWLKDIYAVELGVLNNASANFSILNANATLELPDGVSFAGTKQEQTLKQDMGTIYGQQRESVSWYVKGDKSGSYQLSAAFNGTLMPFNIPVSANFKSDYNLEIEESGKGLVLSIMPQASAYINEQYYVQYQLKNDSGKTYYNLKTTFGNYASPGSKSQVIVFPKEGQTPEVYEDEVPATYHINSVNQSRSIPIVYEGETIEIGVFEPGDVIYGTYKTAFTADGDPDEVYYDLVDTAVESWGANKGIKVEVHEIPSHISKSIKKVIAESNTWADPVDYSTGAYLDSYEALALQGLTTISLDLEYNSMITDNKGQLGYGWSHNYETFLKEKDGMVELYWSPSSNITFIPENAINRTVHGVIIDSTIMLEEADAEGAVTFGCISAGMSKYKLERSESGTYTLYGPNRDVFQFNQDGKLTKITDAQNRSVLFEQLEQQTIVTEPVSGKRLIMNYNSQGLITEVSDDYGRKTSFAYTDQYLTSITNPLGETTTYAYENGKIVTVTNSENCTYMTNTYDESGRVLTQDDADANTPLTYFSYEDNGQWGSTVVTITDRNGKVIKVKTNYADLVEMKMDQNGSTSYFQYDWNGNLVSEKDGEGNTTYYEYDSENRRTVVRDAFLKETHMSYDSNGNVIQITGSDGSVSTYEYNEQNLQTKVTDQLGLQTQFKYNENGQLLEQKVEGKGVKYFSYEKGMLVAEKDYLGNETTYTYDDFGNVKTVKDKEGNRTEYTYDTLNRVIEEKDAAGGIVSTTYDCFGNQTTRTDARGNTTTFAYANNLLTKERYADGCELTYEYDGEGRTTKAINPDGTALSTEYDAAGNVVKTTAADNTSLTYTYDHTNQVTTIMNSEGAITRFEYYPNGKLHRKIFPDETYELYTYNDVWKLASVKDGLGHTTSYEYDKAGHLISEKDPLGNTWSYEYNLFGELMKTVDANGNETTYEYDANGNCILNRL</sequence>
<evidence type="ECO:0000256" key="2">
    <source>
        <dbReference type="SAM" id="SignalP"/>
    </source>
</evidence>
<dbReference type="EMBL" id="FOYZ01000016">
    <property type="protein sequence ID" value="SFS02769.1"/>
    <property type="molecule type" value="Genomic_DNA"/>
</dbReference>
<dbReference type="PANTHER" id="PTHR32305">
    <property type="match status" value="1"/>
</dbReference>
<evidence type="ECO:0000313" key="6">
    <source>
        <dbReference type="Proteomes" id="UP000199659"/>
    </source>
</evidence>
<protein>
    <submittedName>
        <fullName evidence="5">YD repeat-containing protein</fullName>
    </submittedName>
</protein>